<keyword evidence="6" id="KW-1185">Reference proteome</keyword>
<feature type="compositionally biased region" description="Acidic residues" evidence="4">
    <location>
        <begin position="405"/>
        <end position="449"/>
    </location>
</feature>
<feature type="compositionally biased region" description="Polar residues" evidence="4">
    <location>
        <begin position="37"/>
        <end position="54"/>
    </location>
</feature>
<name>A0AAW1T894_9CHLO</name>
<dbReference type="EMBL" id="JALJOV010000293">
    <property type="protein sequence ID" value="KAK9865014.1"/>
    <property type="molecule type" value="Genomic_DNA"/>
</dbReference>
<accession>A0AAW1T894</accession>
<evidence type="ECO:0000256" key="3">
    <source>
        <dbReference type="RuleBase" id="RU003876"/>
    </source>
</evidence>
<feature type="region of interest" description="Disordered" evidence="4">
    <location>
        <begin position="401"/>
        <end position="483"/>
    </location>
</feature>
<dbReference type="GO" id="GO:0005634">
    <property type="term" value="C:nucleus"/>
    <property type="evidence" value="ECO:0007669"/>
    <property type="project" value="InterPro"/>
</dbReference>
<dbReference type="GO" id="GO:0042393">
    <property type="term" value="F:histone binding"/>
    <property type="evidence" value="ECO:0007669"/>
    <property type="project" value="UniProtKB-ARBA"/>
</dbReference>
<evidence type="ECO:0000313" key="5">
    <source>
        <dbReference type="EMBL" id="KAK9865014.1"/>
    </source>
</evidence>
<dbReference type="Gene3D" id="1.20.5.1500">
    <property type="match status" value="1"/>
</dbReference>
<dbReference type="GO" id="GO:0000724">
    <property type="term" value="P:double-strand break repair via homologous recombination"/>
    <property type="evidence" value="ECO:0007669"/>
    <property type="project" value="UniProtKB-ARBA"/>
</dbReference>
<comment type="caution">
    <text evidence="5">The sequence shown here is derived from an EMBL/GenBank/DDBJ whole genome shotgun (WGS) entry which is preliminary data.</text>
</comment>
<sequence>MSLSRPLVARAESEGFLAGDARSTNRTRLQYAKQQKRQNVSSVFSRSHISTGQADTKALRNMSAPKGLGGAGLSGGNLPPALQKQLAALASQSGGQADAAKLLASLGQSGLGPLVEGHLKNLIGKPSGFIEQLPAKIQGRIEYLRQLQDQHSEVEDQYQQELAALRARYQSLYEPLYAKRAAVVTGAEEPPAESKPEGASTEQDDGGAVPAGIPDFWLNVLRANCVTQSKMTEKDEEVLQYLDNISAGPLKPYVPPEAAAKEDAEAAAAEEGAQGFKITFTFRENPFFSNATLTKSYFMVEEEEPILEKADGTKIDWAQGKDPTRKLVRKKGKGKGGKSGQATMKYEPLDSFFNFFSPPIVPQGDDEPDDDEMEALQAAMEDDYEIGDIIRSKLVPRAVAWYTGEEAEEDSDEDDEDEEEEDDDDDDEDDDDEEDDEDDDDEVEKDEDGNEKIKLLKPRSRTNGAATAKGEPSAQQPPECKQQ</sequence>
<dbReference type="SUPFAM" id="SSF143113">
    <property type="entry name" value="NAP-like"/>
    <property type="match status" value="1"/>
</dbReference>
<comment type="similarity">
    <text evidence="1 3">Belongs to the nucleosome assembly protein (NAP) family.</text>
</comment>
<dbReference type="Proteomes" id="UP001485043">
    <property type="component" value="Unassembled WGS sequence"/>
</dbReference>
<dbReference type="Pfam" id="PF00956">
    <property type="entry name" value="NAP"/>
    <property type="match status" value="1"/>
</dbReference>
<dbReference type="Gene3D" id="3.30.1120.90">
    <property type="entry name" value="Nucleosome assembly protein"/>
    <property type="match status" value="1"/>
</dbReference>
<dbReference type="FunFam" id="1.20.5.1500:FF:000001">
    <property type="entry name" value="Nucleosome assembly protein 1-like 1"/>
    <property type="match status" value="1"/>
</dbReference>
<feature type="region of interest" description="Disordered" evidence="4">
    <location>
        <begin position="187"/>
        <end position="208"/>
    </location>
</feature>
<evidence type="ECO:0008006" key="7">
    <source>
        <dbReference type="Google" id="ProtNLM"/>
    </source>
</evidence>
<gene>
    <name evidence="5" type="ORF">WJX84_010726</name>
</gene>
<protein>
    <recommendedName>
        <fullName evidence="7">Nucleosome assembly protein</fullName>
    </recommendedName>
</protein>
<evidence type="ECO:0000256" key="1">
    <source>
        <dbReference type="ARBA" id="ARBA00009947"/>
    </source>
</evidence>
<dbReference type="AlphaFoldDB" id="A0AAW1T894"/>
<evidence type="ECO:0000256" key="4">
    <source>
        <dbReference type="SAM" id="MobiDB-lite"/>
    </source>
</evidence>
<proteinExistence type="inferred from homology"/>
<feature type="region of interest" description="Disordered" evidence="4">
    <location>
        <begin position="32"/>
        <end position="54"/>
    </location>
</feature>
<evidence type="ECO:0000313" key="6">
    <source>
        <dbReference type="Proteomes" id="UP001485043"/>
    </source>
</evidence>
<dbReference type="GO" id="GO:0006334">
    <property type="term" value="P:nucleosome assembly"/>
    <property type="evidence" value="ECO:0007669"/>
    <property type="project" value="InterPro"/>
</dbReference>
<organism evidence="5 6">
    <name type="scientific">Apatococcus fuscideae</name>
    <dbReference type="NCBI Taxonomy" id="2026836"/>
    <lineage>
        <taxon>Eukaryota</taxon>
        <taxon>Viridiplantae</taxon>
        <taxon>Chlorophyta</taxon>
        <taxon>core chlorophytes</taxon>
        <taxon>Trebouxiophyceae</taxon>
        <taxon>Chlorellales</taxon>
        <taxon>Chlorellaceae</taxon>
        <taxon>Apatococcus</taxon>
    </lineage>
</organism>
<dbReference type="PANTHER" id="PTHR11875">
    <property type="entry name" value="TESTIS-SPECIFIC Y-ENCODED PROTEIN"/>
    <property type="match status" value="1"/>
</dbReference>
<reference evidence="5 6" key="1">
    <citation type="journal article" date="2024" name="Nat. Commun.">
        <title>Phylogenomics reveals the evolutionary origins of lichenization in chlorophyte algae.</title>
        <authorList>
            <person name="Puginier C."/>
            <person name="Libourel C."/>
            <person name="Otte J."/>
            <person name="Skaloud P."/>
            <person name="Haon M."/>
            <person name="Grisel S."/>
            <person name="Petersen M."/>
            <person name="Berrin J.G."/>
            <person name="Delaux P.M."/>
            <person name="Dal Grande F."/>
            <person name="Keller J."/>
        </authorList>
    </citation>
    <scope>NUCLEOTIDE SEQUENCE [LARGE SCALE GENOMIC DNA]</scope>
    <source>
        <strain evidence="5 6">SAG 2523</strain>
    </source>
</reference>
<keyword evidence="2" id="KW-0143">Chaperone</keyword>
<feature type="compositionally biased region" description="Polar residues" evidence="4">
    <location>
        <begin position="473"/>
        <end position="483"/>
    </location>
</feature>
<dbReference type="InterPro" id="IPR002164">
    <property type="entry name" value="NAP_family"/>
</dbReference>
<evidence type="ECO:0000256" key="2">
    <source>
        <dbReference type="ARBA" id="ARBA00023186"/>
    </source>
</evidence>
<dbReference type="InterPro" id="IPR037231">
    <property type="entry name" value="NAP-like_sf"/>
</dbReference>